<gene>
    <name evidence="2" type="ORF">phiA829_161</name>
</gene>
<name>A0A1W6DYJ5_9CAUD</name>
<evidence type="ECO:0000256" key="1">
    <source>
        <dbReference type="SAM" id="MobiDB-lite"/>
    </source>
</evidence>
<protein>
    <submittedName>
        <fullName evidence="2">Putative neck protein</fullName>
    </submittedName>
</protein>
<dbReference type="Pfam" id="PF11649">
    <property type="entry name" value="T4_neck-protein"/>
    <property type="match status" value="1"/>
</dbReference>
<dbReference type="InterPro" id="IPR021674">
    <property type="entry name" value="Phage_T4_Gp14_neck-protein"/>
</dbReference>
<accession>A0A1W6DYJ5</accession>
<keyword evidence="3" id="KW-1185">Reference proteome</keyword>
<feature type="compositionally biased region" description="Polar residues" evidence="1">
    <location>
        <begin position="206"/>
        <end position="216"/>
    </location>
</feature>
<dbReference type="EMBL" id="KY914485">
    <property type="protein sequence ID" value="ARK07981.1"/>
    <property type="molecule type" value="Genomic_DNA"/>
</dbReference>
<sequence>MPVSPYFNNTSHPGQQKLTDDLIIEAIQLRGVDAYYIPRETIDDIAMFNEAEKNKFSVAKSIELYVENITNFNGQGDLFSKFGGFTFEDRATLVYAAKRFKEEMVGYRTEPKDGDLIYIEFADVLFEIQKRLEDEDWKQWGRNYVYRLEVSKFKYGHEEFDTGIGDIDDVVGALEFEELDNLMQPTGITGTNDPRDVRQEVLATPEGSSQIKEFGR</sequence>
<feature type="region of interest" description="Disordered" evidence="1">
    <location>
        <begin position="184"/>
        <end position="216"/>
    </location>
</feature>
<dbReference type="Proteomes" id="UP000221506">
    <property type="component" value="Segment"/>
</dbReference>
<evidence type="ECO:0000313" key="2">
    <source>
        <dbReference type="EMBL" id="ARK07981.1"/>
    </source>
</evidence>
<organism evidence="2 3">
    <name type="scientific">Aeromonas phage phiA8-29</name>
    <dbReference type="NCBI Taxonomy" id="1978922"/>
    <lineage>
        <taxon>Viruses</taxon>
        <taxon>Duplodnaviria</taxon>
        <taxon>Heunggongvirae</taxon>
        <taxon>Uroviricota</taxon>
        <taxon>Caudoviricetes</taxon>
        <taxon>Pantevenvirales</taxon>
        <taxon>Ackermannviridae</taxon>
        <taxon>Tedavirus</taxon>
        <taxon>Tedavirus A829</taxon>
    </lineage>
</organism>
<proteinExistence type="predicted"/>
<evidence type="ECO:0000313" key="3">
    <source>
        <dbReference type="Proteomes" id="UP000221506"/>
    </source>
</evidence>
<reference evidence="2 3" key="1">
    <citation type="submission" date="2017-04" db="EMBL/GenBank/DDBJ databases">
        <title>Complete genome sequence and characterization of temperature-dependent bacteriophage phiA8-29 infecting Aeromonas.</title>
        <authorList>
            <person name="He Y."/>
            <person name="Yang H."/>
        </authorList>
    </citation>
    <scope>NUCLEOTIDE SEQUENCE [LARGE SCALE GENOMIC DNA]</scope>
</reference>